<evidence type="ECO:0000256" key="2">
    <source>
        <dbReference type="ARBA" id="ARBA00022581"/>
    </source>
</evidence>
<gene>
    <name evidence="4" type="primary">AC4</name>
</gene>
<evidence type="ECO:0000256" key="1">
    <source>
        <dbReference type="ARBA" id="ARBA00008996"/>
    </source>
</evidence>
<sequence length="101" mass="11799">MRKTISSRIQSALLQRKRHFPNYKPSKPQLRRNSSRSVESFTRMGLRISMFSSNSKENSNAKITDSSTWCPQVGQHISIRTFRELNQHRTSKHTSTKTETF</sequence>
<dbReference type="InterPro" id="IPR002488">
    <property type="entry name" value="Gemini_C4"/>
</dbReference>
<evidence type="ECO:0000313" key="4">
    <source>
        <dbReference type="EMBL" id="QSL67622.1"/>
    </source>
</evidence>
<reference evidence="4" key="1">
    <citation type="submission" date="2020-03" db="EMBL/GenBank/DDBJ databases">
        <title>Nucleotide sequence of DNA A of Tomato leaf curl virus isolate ToLCNDV-RKG1 from India.</title>
        <authorList>
            <person name="Sahu A.K. Sr."/>
            <person name="Gaur R.K. V."/>
        </authorList>
    </citation>
    <scope>NUCLEOTIDE SEQUENCE</scope>
    <source>
        <strain evidence="4">ToLCV-RKG1</strain>
    </source>
</reference>
<feature type="compositionally biased region" description="Polar residues" evidence="3">
    <location>
        <begin position="1"/>
        <end position="13"/>
    </location>
</feature>
<evidence type="ECO:0000256" key="3">
    <source>
        <dbReference type="SAM" id="MobiDB-lite"/>
    </source>
</evidence>
<feature type="region of interest" description="Disordered" evidence="3">
    <location>
        <begin position="1"/>
        <end position="39"/>
    </location>
</feature>
<name>A0A899G6A3_9GEMI</name>
<accession>A0A899G6A3</accession>
<keyword evidence="2" id="KW-0945">Host-virus interaction</keyword>
<protein>
    <submittedName>
        <fullName evidence="4">AC4 protein</fullName>
    </submittedName>
</protein>
<dbReference type="Pfam" id="PF01492">
    <property type="entry name" value="Gemini_C4"/>
    <property type="match status" value="1"/>
</dbReference>
<organism evidence="4">
    <name type="scientific">Tomato leaf curl virus</name>
    <dbReference type="NCBI Taxonomy" id="28350"/>
    <lineage>
        <taxon>Viruses</taxon>
        <taxon>Monodnaviria</taxon>
        <taxon>Shotokuvirae</taxon>
        <taxon>Cressdnaviricota</taxon>
        <taxon>Repensiviricetes</taxon>
        <taxon>Geplafuvirales</taxon>
        <taxon>Geminiviridae</taxon>
        <taxon>Begomovirus</taxon>
        <taxon>Begomovirus solanumaustraliaense</taxon>
    </lineage>
</organism>
<dbReference type="EMBL" id="MT264781">
    <property type="protein sequence ID" value="QSL67622.1"/>
    <property type="molecule type" value="Genomic_DNA"/>
</dbReference>
<comment type="similarity">
    <text evidence="1">Belongs to the geminiviridae protein AC4/C4 family.</text>
</comment>
<proteinExistence type="inferred from homology"/>